<dbReference type="InterPro" id="IPR012338">
    <property type="entry name" value="Beta-lactam/transpept-like"/>
</dbReference>
<dbReference type="OrthoDB" id="428260at2759"/>
<dbReference type="Gene3D" id="3.40.710.10">
    <property type="entry name" value="DD-peptidase/beta-lactamase superfamily"/>
    <property type="match status" value="1"/>
</dbReference>
<dbReference type="Proteomes" id="UP000007322">
    <property type="component" value="Chromosome 5"/>
</dbReference>
<evidence type="ECO:0008006" key="3">
    <source>
        <dbReference type="Google" id="ProtNLM"/>
    </source>
</evidence>
<dbReference type="KEGG" id="mtm:MYCTH_2308000"/>
<sequence length="112" mass="12609">MFRPQLDDKQREWLRAIVWNFGSAAEVPRGSRIDHGLGGILVLEDVEGRRRKGTMFFSGMCNTRWWIDPETGIGAIMLVNVIPYGDSAALALFNELERAVYGNLVPAWKASK</sequence>
<keyword evidence="2" id="KW-1185">Reference proteome</keyword>
<dbReference type="RefSeq" id="XP_003664832.1">
    <property type="nucleotide sequence ID" value="XM_003664784.1"/>
</dbReference>
<dbReference type="EMBL" id="CP003006">
    <property type="protein sequence ID" value="AEO59587.1"/>
    <property type="molecule type" value="Genomic_DNA"/>
</dbReference>
<evidence type="ECO:0000313" key="2">
    <source>
        <dbReference type="Proteomes" id="UP000007322"/>
    </source>
</evidence>
<dbReference type="InParanoid" id="G2QIV9"/>
<gene>
    <name evidence="1" type="ORF">MYCTH_2308000</name>
</gene>
<dbReference type="AlphaFoldDB" id="G2QIV9"/>
<dbReference type="SUPFAM" id="SSF56601">
    <property type="entry name" value="beta-lactamase/transpeptidase-like"/>
    <property type="match status" value="1"/>
</dbReference>
<proteinExistence type="predicted"/>
<evidence type="ECO:0000313" key="1">
    <source>
        <dbReference type="EMBL" id="AEO59587.1"/>
    </source>
</evidence>
<dbReference type="GeneID" id="11506626"/>
<name>G2QIV9_THET4</name>
<protein>
    <recommendedName>
        <fullName evidence="3">Beta-lactamase-related domain-containing protein</fullName>
    </recommendedName>
</protein>
<accession>G2QIV9</accession>
<organism evidence="1 2">
    <name type="scientific">Thermothelomyces thermophilus (strain ATCC 42464 / BCRC 31852 / DSM 1799)</name>
    <name type="common">Sporotrichum thermophile</name>
    <dbReference type="NCBI Taxonomy" id="573729"/>
    <lineage>
        <taxon>Eukaryota</taxon>
        <taxon>Fungi</taxon>
        <taxon>Dikarya</taxon>
        <taxon>Ascomycota</taxon>
        <taxon>Pezizomycotina</taxon>
        <taxon>Sordariomycetes</taxon>
        <taxon>Sordariomycetidae</taxon>
        <taxon>Sordariales</taxon>
        <taxon>Chaetomiaceae</taxon>
        <taxon>Thermothelomyces</taxon>
    </lineage>
</organism>
<dbReference type="VEuPathDB" id="FungiDB:MYCTH_2308000"/>
<dbReference type="eggNOG" id="ENOG502S4UR">
    <property type="taxonomic scope" value="Eukaryota"/>
</dbReference>
<reference evidence="1 2" key="1">
    <citation type="journal article" date="2011" name="Nat. Biotechnol.">
        <title>Comparative genomic analysis of the thermophilic biomass-degrading fungi Myceliophthora thermophila and Thielavia terrestris.</title>
        <authorList>
            <person name="Berka R.M."/>
            <person name="Grigoriev I.V."/>
            <person name="Otillar R."/>
            <person name="Salamov A."/>
            <person name="Grimwood J."/>
            <person name="Reid I."/>
            <person name="Ishmael N."/>
            <person name="John T."/>
            <person name="Darmond C."/>
            <person name="Moisan M.-C."/>
            <person name="Henrissat B."/>
            <person name="Coutinho P.M."/>
            <person name="Lombard V."/>
            <person name="Natvig D.O."/>
            <person name="Lindquist E."/>
            <person name="Schmutz J."/>
            <person name="Lucas S."/>
            <person name="Harris P."/>
            <person name="Powlowski J."/>
            <person name="Bellemare A."/>
            <person name="Taylor D."/>
            <person name="Butler G."/>
            <person name="de Vries R.P."/>
            <person name="Allijn I.E."/>
            <person name="van den Brink J."/>
            <person name="Ushinsky S."/>
            <person name="Storms R."/>
            <person name="Powell A.J."/>
            <person name="Paulsen I.T."/>
            <person name="Elbourne L.D.H."/>
            <person name="Baker S.E."/>
            <person name="Magnuson J."/>
            <person name="LaBoissiere S."/>
            <person name="Clutterbuck A.J."/>
            <person name="Martinez D."/>
            <person name="Wogulis M."/>
            <person name="de Leon A.L."/>
            <person name="Rey M.W."/>
            <person name="Tsang A."/>
        </authorList>
    </citation>
    <scope>NUCLEOTIDE SEQUENCE [LARGE SCALE GENOMIC DNA]</scope>
    <source>
        <strain evidence="2">ATCC 42464 / BCRC 31852 / DSM 1799</strain>
    </source>
</reference>
<dbReference type="HOGENOM" id="CLU_2147594_0_0_1"/>